<dbReference type="AlphaFoldDB" id="A0A812KPM7"/>
<accession>A0A812KPM7</accession>
<evidence type="ECO:0000313" key="2">
    <source>
        <dbReference type="EMBL" id="CAE7227886.1"/>
    </source>
</evidence>
<evidence type="ECO:0000313" key="3">
    <source>
        <dbReference type="Proteomes" id="UP000649617"/>
    </source>
</evidence>
<protein>
    <submittedName>
        <fullName evidence="2">Uncharacterized protein</fullName>
    </submittedName>
</protein>
<feature type="region of interest" description="Disordered" evidence="1">
    <location>
        <begin position="203"/>
        <end position="237"/>
    </location>
</feature>
<gene>
    <name evidence="2" type="ORF">SPIL2461_LOCUS3312</name>
</gene>
<keyword evidence="3" id="KW-1185">Reference proteome</keyword>
<proteinExistence type="predicted"/>
<sequence>MRSLEPFCGDVACRVFCILLVKEPHFWLKSCSRELRNFFEIRPFEGPQRREMPAQQLSQLLGSLEHDCVTYENALQLWNDTVRSYMDDGVYPADQAVIVRCEDFLFSFHEVMTTLGQLGQLEELSASVPEPIEERAKGHKECRTRGEALDFYGNPKNLKAREEQSMHLCLFCVSVHVRVHSFFSTIAIRRHIENYCIAQDSRARTAHQKSRAPSRPHQTSKKKPASSVACSLDSWLQ</sequence>
<name>A0A812KPM7_SYMPI</name>
<dbReference type="Proteomes" id="UP000649617">
    <property type="component" value="Unassembled WGS sequence"/>
</dbReference>
<organism evidence="2 3">
    <name type="scientific">Symbiodinium pilosum</name>
    <name type="common">Dinoflagellate</name>
    <dbReference type="NCBI Taxonomy" id="2952"/>
    <lineage>
        <taxon>Eukaryota</taxon>
        <taxon>Sar</taxon>
        <taxon>Alveolata</taxon>
        <taxon>Dinophyceae</taxon>
        <taxon>Suessiales</taxon>
        <taxon>Symbiodiniaceae</taxon>
        <taxon>Symbiodinium</taxon>
    </lineage>
</organism>
<feature type="compositionally biased region" description="Basic residues" evidence="1">
    <location>
        <begin position="204"/>
        <end position="224"/>
    </location>
</feature>
<dbReference type="OrthoDB" id="10454189at2759"/>
<reference evidence="2" key="1">
    <citation type="submission" date="2021-02" db="EMBL/GenBank/DDBJ databases">
        <authorList>
            <person name="Dougan E. K."/>
            <person name="Rhodes N."/>
            <person name="Thang M."/>
            <person name="Chan C."/>
        </authorList>
    </citation>
    <scope>NUCLEOTIDE SEQUENCE</scope>
</reference>
<comment type="caution">
    <text evidence="2">The sequence shown here is derived from an EMBL/GenBank/DDBJ whole genome shotgun (WGS) entry which is preliminary data.</text>
</comment>
<dbReference type="EMBL" id="CAJNIZ010003991">
    <property type="protein sequence ID" value="CAE7227886.1"/>
    <property type="molecule type" value="Genomic_DNA"/>
</dbReference>
<evidence type="ECO:0000256" key="1">
    <source>
        <dbReference type="SAM" id="MobiDB-lite"/>
    </source>
</evidence>